<keyword evidence="3" id="KW-1185">Reference proteome</keyword>
<dbReference type="Proteomes" id="UP000266861">
    <property type="component" value="Unassembled WGS sequence"/>
</dbReference>
<evidence type="ECO:0000313" key="3">
    <source>
        <dbReference type="Proteomes" id="UP000266861"/>
    </source>
</evidence>
<evidence type="ECO:0000256" key="1">
    <source>
        <dbReference type="SAM" id="MobiDB-lite"/>
    </source>
</evidence>
<accession>A0A397GTP5</accession>
<comment type="caution">
    <text evidence="2">The sequence shown here is derived from an EMBL/GenBank/DDBJ whole genome shotgun (WGS) entry which is preliminary data.</text>
</comment>
<protein>
    <submittedName>
        <fullName evidence="2">Uncharacterized protein</fullName>
    </submittedName>
</protein>
<feature type="region of interest" description="Disordered" evidence="1">
    <location>
        <begin position="67"/>
        <end position="95"/>
    </location>
</feature>
<evidence type="ECO:0000313" key="2">
    <source>
        <dbReference type="EMBL" id="RHZ52806.1"/>
    </source>
</evidence>
<organism evidence="2 3">
    <name type="scientific">Diversispora epigaea</name>
    <dbReference type="NCBI Taxonomy" id="1348612"/>
    <lineage>
        <taxon>Eukaryota</taxon>
        <taxon>Fungi</taxon>
        <taxon>Fungi incertae sedis</taxon>
        <taxon>Mucoromycota</taxon>
        <taxon>Glomeromycotina</taxon>
        <taxon>Glomeromycetes</taxon>
        <taxon>Diversisporales</taxon>
        <taxon>Diversisporaceae</taxon>
        <taxon>Diversispora</taxon>
    </lineage>
</organism>
<dbReference type="EMBL" id="PQFF01000399">
    <property type="protein sequence ID" value="RHZ52806.1"/>
    <property type="molecule type" value="Genomic_DNA"/>
</dbReference>
<sequence>MILLERKLFENYRRYLIIYKEIVSKKQLKQLKHDFQTTKTNDQINKRSDVYVIDQSPSEQKSEIFEITGSKDEINDNDEESGIKDKNENGSSKKKYIDNESYSKIMINTGKRPISIK</sequence>
<gene>
    <name evidence="2" type="ORF">Glove_457g21</name>
</gene>
<proteinExistence type="predicted"/>
<reference evidence="2 3" key="1">
    <citation type="submission" date="2018-08" db="EMBL/GenBank/DDBJ databases">
        <title>Genome and evolution of the arbuscular mycorrhizal fungus Diversispora epigaea (formerly Glomus versiforme) and its bacterial endosymbionts.</title>
        <authorList>
            <person name="Sun X."/>
            <person name="Fei Z."/>
            <person name="Harrison M."/>
        </authorList>
    </citation>
    <scope>NUCLEOTIDE SEQUENCE [LARGE SCALE GENOMIC DNA]</scope>
    <source>
        <strain evidence="2 3">IT104</strain>
    </source>
</reference>
<name>A0A397GTP5_9GLOM</name>
<dbReference type="AlphaFoldDB" id="A0A397GTP5"/>